<dbReference type="Pfam" id="PF00990">
    <property type="entry name" value="GGDEF"/>
    <property type="match status" value="1"/>
</dbReference>
<evidence type="ECO:0000256" key="3">
    <source>
        <dbReference type="PROSITE-ProRule" id="PRU00169"/>
    </source>
</evidence>
<dbReference type="InterPro" id="IPR050469">
    <property type="entry name" value="Diguanylate_Cyclase"/>
</dbReference>
<dbReference type="GO" id="GO:0000160">
    <property type="term" value="P:phosphorelay signal transduction system"/>
    <property type="evidence" value="ECO:0007669"/>
    <property type="project" value="InterPro"/>
</dbReference>
<keyword evidence="2" id="KW-0418">Kinase</keyword>
<keyword evidence="1" id="KW-0808">Transferase</keyword>
<dbReference type="InterPro" id="IPR011006">
    <property type="entry name" value="CheY-like_superfamily"/>
</dbReference>
<dbReference type="Pfam" id="PF00072">
    <property type="entry name" value="Response_reg"/>
    <property type="match status" value="1"/>
</dbReference>
<dbReference type="GO" id="GO:1902201">
    <property type="term" value="P:negative regulation of bacterial-type flagellum-dependent cell motility"/>
    <property type="evidence" value="ECO:0007669"/>
    <property type="project" value="TreeGrafter"/>
</dbReference>
<dbReference type="SUPFAM" id="SSF55781">
    <property type="entry name" value="GAF domain-like"/>
    <property type="match status" value="1"/>
</dbReference>
<dbReference type="InterPro" id="IPR029787">
    <property type="entry name" value="Nucleotide_cyclase"/>
</dbReference>
<dbReference type="PROSITE" id="PS50110">
    <property type="entry name" value="RESPONSE_REGULATORY"/>
    <property type="match status" value="1"/>
</dbReference>
<dbReference type="Gene3D" id="3.30.70.270">
    <property type="match status" value="1"/>
</dbReference>
<dbReference type="InterPro" id="IPR001789">
    <property type="entry name" value="Sig_transdc_resp-reg_receiver"/>
</dbReference>
<feature type="modified residue" description="4-aspartylphosphate" evidence="3">
    <location>
        <position position="55"/>
    </location>
</feature>
<keyword evidence="3" id="KW-0597">Phosphoprotein</keyword>
<evidence type="ECO:0000259" key="5">
    <source>
        <dbReference type="PROSITE" id="PS50110"/>
    </source>
</evidence>
<dbReference type="SMART" id="SM00065">
    <property type="entry name" value="GAF"/>
    <property type="match status" value="1"/>
</dbReference>
<evidence type="ECO:0000256" key="1">
    <source>
        <dbReference type="ARBA" id="ARBA00022679"/>
    </source>
</evidence>
<dbReference type="InterPro" id="IPR029016">
    <property type="entry name" value="GAF-like_dom_sf"/>
</dbReference>
<dbReference type="SUPFAM" id="SSF55073">
    <property type="entry name" value="Nucleotide cyclase"/>
    <property type="match status" value="1"/>
</dbReference>
<feature type="coiled-coil region" evidence="4">
    <location>
        <begin position="117"/>
        <end position="151"/>
    </location>
</feature>
<dbReference type="GO" id="GO:0052621">
    <property type="term" value="F:diguanylate cyclase activity"/>
    <property type="evidence" value="ECO:0007669"/>
    <property type="project" value="TreeGrafter"/>
</dbReference>
<dbReference type="SMART" id="SM00267">
    <property type="entry name" value="GGDEF"/>
    <property type="match status" value="1"/>
</dbReference>
<dbReference type="OrthoDB" id="9115at2"/>
<name>A0A5B8NLI7_9CHRO</name>
<evidence type="ECO:0000256" key="2">
    <source>
        <dbReference type="ARBA" id="ARBA00022777"/>
    </source>
</evidence>
<dbReference type="GO" id="GO:0005886">
    <property type="term" value="C:plasma membrane"/>
    <property type="evidence" value="ECO:0007669"/>
    <property type="project" value="TreeGrafter"/>
</dbReference>
<dbReference type="RefSeq" id="WP_146294746.1">
    <property type="nucleotide sequence ID" value="NZ_CP042326.1"/>
</dbReference>
<dbReference type="FunFam" id="3.30.70.270:FF:000001">
    <property type="entry name" value="Diguanylate cyclase domain protein"/>
    <property type="match status" value="1"/>
</dbReference>
<keyword evidence="8" id="KW-1185">Reference proteome</keyword>
<accession>A0A5B8NLI7</accession>
<dbReference type="Gene3D" id="3.40.50.2300">
    <property type="match status" value="1"/>
</dbReference>
<proteinExistence type="predicted"/>
<organism evidence="7 8">
    <name type="scientific">Euhalothece natronophila Z-M001</name>
    <dbReference type="NCBI Taxonomy" id="522448"/>
    <lineage>
        <taxon>Bacteria</taxon>
        <taxon>Bacillati</taxon>
        <taxon>Cyanobacteriota</taxon>
        <taxon>Cyanophyceae</taxon>
        <taxon>Oscillatoriophycideae</taxon>
        <taxon>Chroococcales</taxon>
        <taxon>Halothecacae</taxon>
        <taxon>Halothece cluster</taxon>
        <taxon>Euhalothece</taxon>
    </lineage>
</organism>
<evidence type="ECO:0000313" key="7">
    <source>
        <dbReference type="EMBL" id="QDZ39140.1"/>
    </source>
</evidence>
<evidence type="ECO:0000256" key="4">
    <source>
        <dbReference type="SAM" id="Coils"/>
    </source>
</evidence>
<feature type="domain" description="GGDEF" evidence="6">
    <location>
        <begin position="378"/>
        <end position="515"/>
    </location>
</feature>
<dbReference type="GO" id="GO:0043709">
    <property type="term" value="P:cell adhesion involved in single-species biofilm formation"/>
    <property type="evidence" value="ECO:0007669"/>
    <property type="project" value="TreeGrafter"/>
</dbReference>
<dbReference type="KEGG" id="enn:FRE64_03840"/>
<dbReference type="PANTHER" id="PTHR45138">
    <property type="entry name" value="REGULATORY COMPONENTS OF SENSORY TRANSDUCTION SYSTEM"/>
    <property type="match status" value="1"/>
</dbReference>
<reference evidence="7 8" key="1">
    <citation type="submission" date="2019-08" db="EMBL/GenBank/DDBJ databases">
        <title>Carotenoids and Carotenoid Binding Proteins in the Halophilic Cyanobacterium Euhalothece sp. ZM00.</title>
        <authorList>
            <person name="Cho S.M."/>
            <person name="Song J.Y."/>
            <person name="Park Y.-I."/>
        </authorList>
    </citation>
    <scope>NUCLEOTIDE SEQUENCE [LARGE SCALE GENOMIC DNA]</scope>
    <source>
        <strain evidence="7 8">Z-M001</strain>
    </source>
</reference>
<dbReference type="PROSITE" id="PS50887">
    <property type="entry name" value="GGDEF"/>
    <property type="match status" value="1"/>
</dbReference>
<dbReference type="SMART" id="SM00448">
    <property type="entry name" value="REC"/>
    <property type="match status" value="1"/>
</dbReference>
<sequence>MNSEAKILAVDDVPENLLLLCELLEERGYKVSLASDGELVLNNIPDCPPDLILLDIRLSGINGYEVCSRLKANPKTQHIPIIFLSVLEDPRVKVKAFKVGGADYITKPFQEEEVIARIENHLTIQRQKEELEELQAQLINKNTVLAEQNKHLNVLLQLTKLMNTAESLDEAIAQLLPQICKVIAWDYGEAWILNPEGTKLERSDYFYVSNPDFNWLENSTDYDEVLAIQSELVESIAHSKKIQWLSNISDIDTFNLSSDYQILQAKLQASGLTSLLGLPIIFKEEVLAVLIFMGDHSSYQEEGASVPAFSPDWLDLIQSVGTQLGALMQRLRTEIALKKANEKLQHLVAYDGLMEIANRRRFDEYLDEQWRQGKRDRGELSLVLCDLDAFKAYNDTLGHQAGDKCLQQVAKKIQEVVKRPMDLVARYGGEELAILLPYTCQIGAFQLAEQIRGAVKSLKIEHPKSPVSDYVTVSIGVSSIIPRDDCAPKQLIRMADKALYKAKEMGRDQVVLNNQSTENYLI</sequence>
<gene>
    <name evidence="7" type="ORF">FRE64_03840</name>
</gene>
<dbReference type="Proteomes" id="UP000318453">
    <property type="component" value="Chromosome"/>
</dbReference>
<dbReference type="SUPFAM" id="SSF52172">
    <property type="entry name" value="CheY-like"/>
    <property type="match status" value="1"/>
</dbReference>
<evidence type="ECO:0000313" key="8">
    <source>
        <dbReference type="Proteomes" id="UP000318453"/>
    </source>
</evidence>
<keyword evidence="4" id="KW-0175">Coiled coil</keyword>
<protein>
    <submittedName>
        <fullName evidence="7">Diguanylate cyclase</fullName>
    </submittedName>
</protein>
<dbReference type="InterPro" id="IPR000160">
    <property type="entry name" value="GGDEF_dom"/>
</dbReference>
<dbReference type="GO" id="GO:0016301">
    <property type="term" value="F:kinase activity"/>
    <property type="evidence" value="ECO:0007669"/>
    <property type="project" value="UniProtKB-KW"/>
</dbReference>
<evidence type="ECO:0000259" key="6">
    <source>
        <dbReference type="PROSITE" id="PS50887"/>
    </source>
</evidence>
<feature type="domain" description="Response regulatory" evidence="5">
    <location>
        <begin position="6"/>
        <end position="122"/>
    </location>
</feature>
<dbReference type="InterPro" id="IPR003018">
    <property type="entry name" value="GAF"/>
</dbReference>
<dbReference type="InterPro" id="IPR043128">
    <property type="entry name" value="Rev_trsase/Diguanyl_cyclase"/>
</dbReference>
<dbReference type="EMBL" id="CP042326">
    <property type="protein sequence ID" value="QDZ39140.1"/>
    <property type="molecule type" value="Genomic_DNA"/>
</dbReference>
<dbReference type="AlphaFoldDB" id="A0A5B8NLI7"/>
<dbReference type="PANTHER" id="PTHR45138:SF9">
    <property type="entry name" value="DIGUANYLATE CYCLASE DGCM-RELATED"/>
    <property type="match status" value="1"/>
</dbReference>
<dbReference type="NCBIfam" id="TIGR00254">
    <property type="entry name" value="GGDEF"/>
    <property type="match status" value="1"/>
</dbReference>
<dbReference type="CDD" id="cd01949">
    <property type="entry name" value="GGDEF"/>
    <property type="match status" value="1"/>
</dbReference>
<dbReference type="Gene3D" id="3.30.450.40">
    <property type="match status" value="1"/>
</dbReference>